<feature type="compositionally biased region" description="Low complexity" evidence="1">
    <location>
        <begin position="319"/>
        <end position="354"/>
    </location>
</feature>
<feature type="compositionally biased region" description="Polar residues" evidence="1">
    <location>
        <begin position="124"/>
        <end position="134"/>
    </location>
</feature>
<organism evidence="2 3">
    <name type="scientific">Actinoallomurus bryophytorum</name>
    <dbReference type="NCBI Taxonomy" id="1490222"/>
    <lineage>
        <taxon>Bacteria</taxon>
        <taxon>Bacillati</taxon>
        <taxon>Actinomycetota</taxon>
        <taxon>Actinomycetes</taxon>
        <taxon>Streptosporangiales</taxon>
        <taxon>Thermomonosporaceae</taxon>
        <taxon>Actinoallomurus</taxon>
    </lineage>
</organism>
<feature type="compositionally biased region" description="Low complexity" evidence="1">
    <location>
        <begin position="283"/>
        <end position="297"/>
    </location>
</feature>
<keyword evidence="3" id="KW-1185">Reference proteome</keyword>
<feature type="region of interest" description="Disordered" evidence="1">
    <location>
        <begin position="1"/>
        <end position="604"/>
    </location>
</feature>
<name>A0A543CMD6_9ACTN</name>
<comment type="caution">
    <text evidence="2">The sequence shown here is derived from an EMBL/GenBank/DDBJ whole genome shotgun (WGS) entry which is preliminary data.</text>
</comment>
<feature type="compositionally biased region" description="Polar residues" evidence="1">
    <location>
        <begin position="41"/>
        <end position="60"/>
    </location>
</feature>
<evidence type="ECO:0000256" key="1">
    <source>
        <dbReference type="SAM" id="MobiDB-lite"/>
    </source>
</evidence>
<feature type="compositionally biased region" description="Low complexity" evidence="1">
    <location>
        <begin position="246"/>
        <end position="272"/>
    </location>
</feature>
<feature type="region of interest" description="Disordered" evidence="1">
    <location>
        <begin position="637"/>
        <end position="676"/>
    </location>
</feature>
<gene>
    <name evidence="2" type="ORF">FB559_3737</name>
</gene>
<evidence type="ECO:0000313" key="3">
    <source>
        <dbReference type="Proteomes" id="UP000316096"/>
    </source>
</evidence>
<reference evidence="2 3" key="1">
    <citation type="submission" date="2019-06" db="EMBL/GenBank/DDBJ databases">
        <title>Sequencing the genomes of 1000 actinobacteria strains.</title>
        <authorList>
            <person name="Klenk H.-P."/>
        </authorList>
    </citation>
    <scope>NUCLEOTIDE SEQUENCE [LARGE SCALE GENOMIC DNA]</scope>
    <source>
        <strain evidence="2 3">DSM 102200</strain>
    </source>
</reference>
<feature type="compositionally biased region" description="Basic and acidic residues" evidence="1">
    <location>
        <begin position="149"/>
        <end position="163"/>
    </location>
</feature>
<proteinExistence type="predicted"/>
<feature type="compositionally biased region" description="Low complexity" evidence="1">
    <location>
        <begin position="207"/>
        <end position="234"/>
    </location>
</feature>
<feature type="compositionally biased region" description="Gly residues" evidence="1">
    <location>
        <begin position="458"/>
        <end position="474"/>
    </location>
</feature>
<feature type="compositionally biased region" description="Low complexity" evidence="1">
    <location>
        <begin position="502"/>
        <end position="518"/>
    </location>
</feature>
<feature type="compositionally biased region" description="Basic and acidic residues" evidence="1">
    <location>
        <begin position="176"/>
        <end position="186"/>
    </location>
</feature>
<accession>A0A543CMD6</accession>
<sequence length="849" mass="83419">MSGHDETFVPPDEGEAKLPPHPTHAPPNFGQSSVAGKPSVVFQTADTQPGTSVFSGSSVASDAEETMTPPPRKRPGAATPDAQQPANPHEAADGTPPPNGTAPSNGTHAAPGRHAARVQPHPQAEQTIADTSSYGEPAPESSYGTPVPEAERTVAEATGDHGRTPGASPYGAPLPEAERTVTDHPGKARPGVPPYADPGSSRPSGTPPYGTGFPTPGTDSTSATGAANGAGTPPYSAGLPTPGTDPASATGGAGYSPTGAGTPPYGAGFPATDADPASTTGSANGPGRTPTGAATPPYSTGLPIPSTDSAGAGTPPYSAGFPAPGADPAGAGTPPYGAGFPAPGADPASADGAGRTPRGAGTPPYGTPVSDAPAARADRASAAGAANPYGTPSSATGSHVPDAGRTGAGAGTPPTGTPIPGADRVNGTGASHEAPSPGIGGRDSHGTGMPSFDASGLGSAGAGGRYGETPGGTGTPPPGAGSPPFPDGRMNGSSDPAEDGGEPASGHGAPAGEAGAPSMTFEDTDGRLTLALAKLGPGASSATPGPELTPDAILPPGTPPEAPPEPPHDLGETATGPIPRLGSGASFPGGPGMAPPGGGHEGSSAARRALLVGGGLVAALVLGGGGALAVTTLSGGSGNDHKVVQPPPPPPATTQALPTPTPTPSKTKAKHKPKAVPVDIRDEKKDPRPLTVVEVFPHSTLTLAKNKFIRAKTVINDQCSLTANGPFAAELTREHCRRVVRATFVSDDKKLAVTAGVAVMPTDAAARAALKVQDPAHYEWFRGMKATGAPKIDQAGGYATSTLRGRYIIYAYATYADGHKPKSDDKTLKAVGVAFRDSAARPVARRAKH</sequence>
<feature type="compositionally biased region" description="Low complexity" evidence="1">
    <location>
        <begin position="411"/>
        <end position="422"/>
    </location>
</feature>
<feature type="compositionally biased region" description="Low complexity" evidence="1">
    <location>
        <begin position="370"/>
        <end position="386"/>
    </location>
</feature>
<feature type="compositionally biased region" description="Gly residues" evidence="1">
    <location>
        <begin position="587"/>
        <end position="601"/>
    </location>
</feature>
<evidence type="ECO:0000313" key="2">
    <source>
        <dbReference type="EMBL" id="TQL98120.1"/>
    </source>
</evidence>
<dbReference type="AlphaFoldDB" id="A0A543CMD6"/>
<feature type="compositionally biased region" description="Pro residues" evidence="1">
    <location>
        <begin position="556"/>
        <end position="565"/>
    </location>
</feature>
<protein>
    <submittedName>
        <fullName evidence="2">Uncharacterized protein</fullName>
    </submittedName>
</protein>
<dbReference type="EMBL" id="VFOZ01000001">
    <property type="protein sequence ID" value="TQL98120.1"/>
    <property type="molecule type" value="Genomic_DNA"/>
</dbReference>
<dbReference type="Proteomes" id="UP000316096">
    <property type="component" value="Unassembled WGS sequence"/>
</dbReference>
<feature type="compositionally biased region" description="Pro residues" evidence="1">
    <location>
        <begin position="475"/>
        <end position="486"/>
    </location>
</feature>